<evidence type="ECO:0000259" key="1">
    <source>
        <dbReference type="Pfam" id="PF13020"/>
    </source>
</evidence>
<evidence type="ECO:0000313" key="2">
    <source>
        <dbReference type="EMBL" id="CAF1159144.1"/>
    </source>
</evidence>
<dbReference type="PANTHER" id="PTHR32387">
    <property type="entry name" value="WU:FJ29H11"/>
    <property type="match status" value="1"/>
</dbReference>
<dbReference type="EMBL" id="CAJNOQ010007140">
    <property type="protein sequence ID" value="CAF1159144.1"/>
    <property type="molecule type" value="Genomic_DNA"/>
</dbReference>
<accession>A0A814TBD7</accession>
<name>A0A814TBD7_9BILA</name>
<evidence type="ECO:0000313" key="3">
    <source>
        <dbReference type="EMBL" id="CAF3922566.1"/>
    </source>
</evidence>
<dbReference type="EMBL" id="CAJOBC010007138">
    <property type="protein sequence ID" value="CAF3922566.1"/>
    <property type="molecule type" value="Genomic_DNA"/>
</dbReference>
<feature type="domain" description="Protein NO VEIN C-terminal" evidence="1">
    <location>
        <begin position="55"/>
        <end position="147"/>
    </location>
</feature>
<sequence>MEYSMSPTPASTIVLFEHIETKLLTVNGICPDIVHHTNDDQSCPTKSDWVTGRWGEELVYNYLKWKHRSQGKNIHITWLNETSESGEPYDIIIEDSKNTCDYIEVKSTVSNHCHAFPISIEQVSWFMKLKNNYYIYRVYNVFNKQQVCIRILNNLRENLHKHYLSLEMKINDPNPINNGDTQ</sequence>
<dbReference type="OrthoDB" id="10065342at2759"/>
<keyword evidence="4" id="KW-1185">Reference proteome</keyword>
<dbReference type="Pfam" id="PF13020">
    <property type="entry name" value="NOV_C"/>
    <property type="match status" value="1"/>
</dbReference>
<dbReference type="InterPro" id="IPR052957">
    <property type="entry name" value="Auxin_embryo_med"/>
</dbReference>
<comment type="caution">
    <text evidence="2">The sequence shown here is derived from an EMBL/GenBank/DDBJ whole genome shotgun (WGS) entry which is preliminary data.</text>
</comment>
<dbReference type="Proteomes" id="UP000663829">
    <property type="component" value="Unassembled WGS sequence"/>
</dbReference>
<gene>
    <name evidence="2" type="ORF">GPM918_LOCUS21585</name>
    <name evidence="3" type="ORF">SRO942_LOCUS21580</name>
</gene>
<dbReference type="AlphaFoldDB" id="A0A814TBD7"/>
<dbReference type="InterPro" id="IPR024975">
    <property type="entry name" value="NOV_C"/>
</dbReference>
<protein>
    <recommendedName>
        <fullName evidence="1">Protein NO VEIN C-terminal domain-containing protein</fullName>
    </recommendedName>
</protein>
<dbReference type="PANTHER" id="PTHR32387:SF0">
    <property type="entry name" value="PROTEIN NO VEIN"/>
    <property type="match status" value="1"/>
</dbReference>
<proteinExistence type="predicted"/>
<evidence type="ECO:0000313" key="4">
    <source>
        <dbReference type="Proteomes" id="UP000663829"/>
    </source>
</evidence>
<organism evidence="2 4">
    <name type="scientific">Didymodactylos carnosus</name>
    <dbReference type="NCBI Taxonomy" id="1234261"/>
    <lineage>
        <taxon>Eukaryota</taxon>
        <taxon>Metazoa</taxon>
        <taxon>Spiralia</taxon>
        <taxon>Gnathifera</taxon>
        <taxon>Rotifera</taxon>
        <taxon>Eurotatoria</taxon>
        <taxon>Bdelloidea</taxon>
        <taxon>Philodinida</taxon>
        <taxon>Philodinidae</taxon>
        <taxon>Didymodactylos</taxon>
    </lineage>
</organism>
<dbReference type="Proteomes" id="UP000681722">
    <property type="component" value="Unassembled WGS sequence"/>
</dbReference>
<reference evidence="2" key="1">
    <citation type="submission" date="2021-02" db="EMBL/GenBank/DDBJ databases">
        <authorList>
            <person name="Nowell W R."/>
        </authorList>
    </citation>
    <scope>NUCLEOTIDE SEQUENCE</scope>
</reference>